<dbReference type="GO" id="GO:0004365">
    <property type="term" value="F:glyceraldehyde-3-phosphate dehydrogenase (NAD+) (phosphorylating) activity"/>
    <property type="evidence" value="ECO:0007669"/>
    <property type="project" value="UniProtKB-EC"/>
</dbReference>
<dbReference type="EMBL" id="JANEYF010004049">
    <property type="protein sequence ID" value="KAJ8932403.1"/>
    <property type="molecule type" value="Genomic_DNA"/>
</dbReference>
<evidence type="ECO:0000256" key="2">
    <source>
        <dbReference type="ARBA" id="ARBA00023002"/>
    </source>
</evidence>
<reference evidence="5" key="1">
    <citation type="journal article" date="2023" name="Insect Mol. Biol.">
        <title>Genome sequencing provides insights into the evolution of gene families encoding plant cell wall-degrading enzymes in longhorned beetles.</title>
        <authorList>
            <person name="Shin N.R."/>
            <person name="Okamura Y."/>
            <person name="Kirsch R."/>
            <person name="Pauchet Y."/>
        </authorList>
    </citation>
    <scope>NUCLEOTIDE SEQUENCE</scope>
    <source>
        <strain evidence="5">RBIC_L_NR</strain>
    </source>
</reference>
<protein>
    <recommendedName>
        <fullName evidence="4">Glyceraldehyde 3-phosphate dehydrogenase catalytic domain-containing protein</fullName>
    </recommendedName>
</protein>
<comment type="catalytic activity">
    <reaction evidence="3">
        <text>D-glyceraldehyde 3-phosphate + phosphate + NAD(+) = (2R)-3-phospho-glyceroyl phosphate + NADH + H(+)</text>
        <dbReference type="Rhea" id="RHEA:10300"/>
        <dbReference type="ChEBI" id="CHEBI:15378"/>
        <dbReference type="ChEBI" id="CHEBI:43474"/>
        <dbReference type="ChEBI" id="CHEBI:57540"/>
        <dbReference type="ChEBI" id="CHEBI:57604"/>
        <dbReference type="ChEBI" id="CHEBI:57945"/>
        <dbReference type="ChEBI" id="CHEBI:59776"/>
        <dbReference type="EC" id="1.2.1.12"/>
    </reaction>
</comment>
<evidence type="ECO:0000313" key="5">
    <source>
        <dbReference type="EMBL" id="KAJ8932403.1"/>
    </source>
</evidence>
<comment type="similarity">
    <text evidence="1">Belongs to the glyceraldehyde-3-phosphate dehydrogenase family.</text>
</comment>
<dbReference type="AlphaFoldDB" id="A0AAV8X113"/>
<dbReference type="PANTHER" id="PTHR10836:SF76">
    <property type="entry name" value="GLYCERALDEHYDE-3-PHOSPHATE DEHYDROGENASE-RELATED"/>
    <property type="match status" value="1"/>
</dbReference>
<gene>
    <name evidence="5" type="ORF">NQ314_014660</name>
</gene>
<comment type="caution">
    <text evidence="5">The sequence shown here is derived from an EMBL/GenBank/DDBJ whole genome shotgun (WGS) entry which is preliminary data.</text>
</comment>
<dbReference type="PANTHER" id="PTHR10836">
    <property type="entry name" value="GLYCERALDEHYDE 3-PHOSPHATE DEHYDROGENASE"/>
    <property type="match status" value="1"/>
</dbReference>
<dbReference type="InterPro" id="IPR020829">
    <property type="entry name" value="GlycerAld_3-P_DH_cat"/>
</dbReference>
<dbReference type="GO" id="GO:0005829">
    <property type="term" value="C:cytosol"/>
    <property type="evidence" value="ECO:0007669"/>
    <property type="project" value="TreeGrafter"/>
</dbReference>
<evidence type="ECO:0000259" key="4">
    <source>
        <dbReference type="Pfam" id="PF02800"/>
    </source>
</evidence>
<dbReference type="SUPFAM" id="SSF55347">
    <property type="entry name" value="Glyceraldehyde-3-phosphate dehydrogenase-like, C-terminal domain"/>
    <property type="match status" value="1"/>
</dbReference>
<dbReference type="InterPro" id="IPR020831">
    <property type="entry name" value="GlycerAld/Erythrose_P_DH"/>
</dbReference>
<proteinExistence type="inferred from homology"/>
<evidence type="ECO:0000256" key="3">
    <source>
        <dbReference type="ARBA" id="ARBA00047698"/>
    </source>
</evidence>
<keyword evidence="2" id="KW-0560">Oxidoreductase</keyword>
<keyword evidence="6" id="KW-1185">Reference proteome</keyword>
<accession>A0AAV8X113</accession>
<dbReference type="Proteomes" id="UP001162156">
    <property type="component" value="Unassembled WGS sequence"/>
</dbReference>
<sequence length="70" mass="7787">MSGIMRITDEELVSTDLIGDIHSCIVDGKAGVPFSKCTVKLFAWYDSEYAFANRLYDLANYIASRDSCAK</sequence>
<organism evidence="5 6">
    <name type="scientific">Rhamnusium bicolor</name>
    <dbReference type="NCBI Taxonomy" id="1586634"/>
    <lineage>
        <taxon>Eukaryota</taxon>
        <taxon>Metazoa</taxon>
        <taxon>Ecdysozoa</taxon>
        <taxon>Arthropoda</taxon>
        <taxon>Hexapoda</taxon>
        <taxon>Insecta</taxon>
        <taxon>Pterygota</taxon>
        <taxon>Neoptera</taxon>
        <taxon>Endopterygota</taxon>
        <taxon>Coleoptera</taxon>
        <taxon>Polyphaga</taxon>
        <taxon>Cucujiformia</taxon>
        <taxon>Chrysomeloidea</taxon>
        <taxon>Cerambycidae</taxon>
        <taxon>Lepturinae</taxon>
        <taxon>Rhagiini</taxon>
        <taxon>Rhamnusium</taxon>
    </lineage>
</organism>
<evidence type="ECO:0000313" key="6">
    <source>
        <dbReference type="Proteomes" id="UP001162156"/>
    </source>
</evidence>
<dbReference type="GO" id="GO:0006096">
    <property type="term" value="P:glycolytic process"/>
    <property type="evidence" value="ECO:0007669"/>
    <property type="project" value="TreeGrafter"/>
</dbReference>
<dbReference type="Pfam" id="PF02800">
    <property type="entry name" value="Gp_dh_C"/>
    <property type="match status" value="1"/>
</dbReference>
<dbReference type="Gene3D" id="3.40.50.720">
    <property type="entry name" value="NAD(P)-binding Rossmann-like Domain"/>
    <property type="match status" value="1"/>
</dbReference>
<dbReference type="Gene3D" id="3.30.360.10">
    <property type="entry name" value="Dihydrodipicolinate Reductase, domain 2"/>
    <property type="match status" value="1"/>
</dbReference>
<feature type="domain" description="Glyceraldehyde 3-phosphate dehydrogenase catalytic" evidence="4">
    <location>
        <begin position="1"/>
        <end position="45"/>
    </location>
</feature>
<name>A0AAV8X113_9CUCU</name>
<evidence type="ECO:0000256" key="1">
    <source>
        <dbReference type="ARBA" id="ARBA00007406"/>
    </source>
</evidence>